<evidence type="ECO:0000313" key="1">
    <source>
        <dbReference type="EMBL" id="MET4575530.1"/>
    </source>
</evidence>
<dbReference type="EMBL" id="JBEPSH010000001">
    <property type="protein sequence ID" value="MET4575530.1"/>
    <property type="molecule type" value="Genomic_DNA"/>
</dbReference>
<comment type="caution">
    <text evidence="1">The sequence shown here is derived from an EMBL/GenBank/DDBJ whole genome shotgun (WGS) entry which is preliminary data.</text>
</comment>
<protein>
    <submittedName>
        <fullName evidence="1">Uncharacterized protein (DUF169 family)</fullName>
    </submittedName>
</protein>
<accession>A0ABV2Q3D1</accession>
<dbReference type="Pfam" id="PF02596">
    <property type="entry name" value="DUF169"/>
    <property type="match status" value="1"/>
</dbReference>
<dbReference type="Proteomes" id="UP001549320">
    <property type="component" value="Unassembled WGS sequence"/>
</dbReference>
<dbReference type="RefSeq" id="WP_354441019.1">
    <property type="nucleotide sequence ID" value="NZ_JBEPSH010000001.1"/>
</dbReference>
<keyword evidence="2" id="KW-1185">Reference proteome</keyword>
<dbReference type="InterPro" id="IPR003748">
    <property type="entry name" value="DUF169"/>
</dbReference>
<proteinExistence type="predicted"/>
<reference evidence="1 2" key="1">
    <citation type="submission" date="2024-06" db="EMBL/GenBank/DDBJ databases">
        <title>Sorghum-associated microbial communities from plants grown in Nebraska, USA.</title>
        <authorList>
            <person name="Schachtman D."/>
        </authorList>
    </citation>
    <scope>NUCLEOTIDE SEQUENCE [LARGE SCALE GENOMIC DNA]</scope>
    <source>
        <strain evidence="1 2">2709</strain>
    </source>
</reference>
<dbReference type="PANTHER" id="PTHR37954:SF3">
    <property type="entry name" value="DUF169 DOMAIN-CONTAINING PROTEIN"/>
    <property type="match status" value="1"/>
</dbReference>
<name>A0ABV2Q3D1_9BURK</name>
<gene>
    <name evidence="1" type="ORF">ABIE13_000627</name>
</gene>
<sequence>MTDAVATEINYADLVERLTQRLRLRTAPLALKLFETVDEMKAIKGIRWPAAGVRFSMCQLVGQARWLGWTLGATHENVPANSNCGGVMGLNAPGTKYLDGSMFHGVWFATIEASREHQAQMPRVPHGKYVGVVLSPLASGRLIDPDTVLVYATPGQMVTLINGLQHRSYVRYQFGTTGESACADSWGAGLATHEPSMSIPCYAERKFGGVQDDEMLIALQVSHLQEIVTGLDWLASHGIRYPIPPYGIQCDPAMAFQASYAGKL</sequence>
<organism evidence="1 2">
    <name type="scientific">Ottowia thiooxydans</name>
    <dbReference type="NCBI Taxonomy" id="219182"/>
    <lineage>
        <taxon>Bacteria</taxon>
        <taxon>Pseudomonadati</taxon>
        <taxon>Pseudomonadota</taxon>
        <taxon>Betaproteobacteria</taxon>
        <taxon>Burkholderiales</taxon>
        <taxon>Comamonadaceae</taxon>
        <taxon>Ottowia</taxon>
    </lineage>
</organism>
<dbReference type="PANTHER" id="PTHR37954">
    <property type="entry name" value="BLL4979 PROTEIN"/>
    <property type="match status" value="1"/>
</dbReference>
<evidence type="ECO:0000313" key="2">
    <source>
        <dbReference type="Proteomes" id="UP001549320"/>
    </source>
</evidence>